<dbReference type="InterPro" id="IPR011008">
    <property type="entry name" value="Dimeric_a/b-barrel"/>
</dbReference>
<proteinExistence type="inferred from homology"/>
<sequence>MKPIIMLMLCALLVFPGAASATGAVPAMPTPQQAQTTYLVLYRPGPAWAAGKPIRQQPPKEHGRYMLELFKQGKLRSAGPFEDDSGAAVVLLAVDAAEAEALVAADPAVAEGVFRYQIHPWSPVPWQQYVRD</sequence>
<dbReference type="AlphaFoldDB" id="A0A286DF16"/>
<feature type="domain" description="YCII-related" evidence="3">
    <location>
        <begin position="38"/>
        <end position="122"/>
    </location>
</feature>
<gene>
    <name evidence="4" type="ORF">SAMN06296416_11261</name>
</gene>
<organism evidence="4 5">
    <name type="scientific">Pseudoxanthomonas wuyuanensis</name>
    <dbReference type="NCBI Taxonomy" id="1073196"/>
    <lineage>
        <taxon>Bacteria</taxon>
        <taxon>Pseudomonadati</taxon>
        <taxon>Pseudomonadota</taxon>
        <taxon>Gammaproteobacteria</taxon>
        <taxon>Lysobacterales</taxon>
        <taxon>Lysobacteraceae</taxon>
        <taxon>Pseudoxanthomonas</taxon>
    </lineage>
</organism>
<comment type="similarity">
    <text evidence="1">Belongs to the YciI family.</text>
</comment>
<evidence type="ECO:0000313" key="5">
    <source>
        <dbReference type="Proteomes" id="UP000219374"/>
    </source>
</evidence>
<evidence type="ECO:0000256" key="2">
    <source>
        <dbReference type="SAM" id="SignalP"/>
    </source>
</evidence>
<dbReference type="Gene3D" id="3.30.70.1060">
    <property type="entry name" value="Dimeric alpha+beta barrel"/>
    <property type="match status" value="1"/>
</dbReference>
<evidence type="ECO:0000256" key="1">
    <source>
        <dbReference type="ARBA" id="ARBA00007689"/>
    </source>
</evidence>
<feature type="signal peptide" evidence="2">
    <location>
        <begin position="1"/>
        <end position="21"/>
    </location>
</feature>
<dbReference type="OrthoDB" id="9131414at2"/>
<evidence type="ECO:0000259" key="3">
    <source>
        <dbReference type="Pfam" id="PF03795"/>
    </source>
</evidence>
<reference evidence="4 5" key="1">
    <citation type="submission" date="2017-09" db="EMBL/GenBank/DDBJ databases">
        <authorList>
            <person name="Ehlers B."/>
            <person name="Leendertz F.H."/>
        </authorList>
    </citation>
    <scope>NUCLEOTIDE SEQUENCE [LARGE SCALE GENOMIC DNA]</scope>
    <source>
        <strain evidence="4 5">CGMCC 1.10978</strain>
    </source>
</reference>
<name>A0A286DF16_9GAMM</name>
<dbReference type="EMBL" id="OCND01000012">
    <property type="protein sequence ID" value="SOD57180.1"/>
    <property type="molecule type" value="Genomic_DNA"/>
</dbReference>
<feature type="chain" id="PRO_5013148859" evidence="2">
    <location>
        <begin position="22"/>
        <end position="132"/>
    </location>
</feature>
<dbReference type="Proteomes" id="UP000219374">
    <property type="component" value="Unassembled WGS sequence"/>
</dbReference>
<evidence type="ECO:0000313" key="4">
    <source>
        <dbReference type="EMBL" id="SOD57180.1"/>
    </source>
</evidence>
<dbReference type="SUPFAM" id="SSF54909">
    <property type="entry name" value="Dimeric alpha+beta barrel"/>
    <property type="match status" value="1"/>
</dbReference>
<dbReference type="RefSeq" id="WP_097123464.1">
    <property type="nucleotide sequence ID" value="NZ_OCND01000012.1"/>
</dbReference>
<dbReference type="InterPro" id="IPR005545">
    <property type="entry name" value="YCII"/>
</dbReference>
<protein>
    <submittedName>
        <fullName evidence="4">Uncharacterized conserved protein YciI, contains a putative active-site phosphohistidine</fullName>
    </submittedName>
</protein>
<dbReference type="Pfam" id="PF03795">
    <property type="entry name" value="YCII"/>
    <property type="match status" value="1"/>
</dbReference>
<accession>A0A286DF16</accession>
<keyword evidence="5" id="KW-1185">Reference proteome</keyword>
<keyword evidence="2" id="KW-0732">Signal</keyword>